<comment type="caution">
    <text evidence="2">The sequence shown here is derived from an EMBL/GenBank/DDBJ whole genome shotgun (WGS) entry which is preliminary data.</text>
</comment>
<dbReference type="Proteomes" id="UP000037035">
    <property type="component" value="Unassembled WGS sequence"/>
</dbReference>
<dbReference type="EMBL" id="LAVV01011260">
    <property type="protein sequence ID" value="KNZ47998.1"/>
    <property type="molecule type" value="Genomic_DNA"/>
</dbReference>
<proteinExistence type="predicted"/>
<reference evidence="2 3" key="1">
    <citation type="submission" date="2015-08" db="EMBL/GenBank/DDBJ databases">
        <title>Next Generation Sequencing and Analysis of the Genome of Puccinia sorghi L Schw, the Causal Agent of Maize Common Rust.</title>
        <authorList>
            <person name="Rochi L."/>
            <person name="Burguener G."/>
            <person name="Darino M."/>
            <person name="Turjanski A."/>
            <person name="Kreff E."/>
            <person name="Dieguez M.J."/>
            <person name="Sacco F."/>
        </authorList>
    </citation>
    <scope>NUCLEOTIDE SEQUENCE [LARGE SCALE GENOMIC DNA]</scope>
    <source>
        <strain evidence="2 3">RO10H11247</strain>
    </source>
</reference>
<accession>A0A0L6UHK6</accession>
<evidence type="ECO:0000313" key="3">
    <source>
        <dbReference type="Proteomes" id="UP000037035"/>
    </source>
</evidence>
<name>A0A0L6UHK6_9BASI</name>
<dbReference type="OrthoDB" id="4847360at2759"/>
<feature type="region of interest" description="Disordered" evidence="1">
    <location>
        <begin position="19"/>
        <end position="38"/>
    </location>
</feature>
<feature type="compositionally biased region" description="Low complexity" evidence="1">
    <location>
        <begin position="23"/>
        <end position="32"/>
    </location>
</feature>
<protein>
    <submittedName>
        <fullName evidence="2">Uncharacterized protein</fullName>
    </submittedName>
</protein>
<gene>
    <name evidence="2" type="ORF">VP01_5988g1</name>
</gene>
<dbReference type="AlphaFoldDB" id="A0A0L6UHK6"/>
<keyword evidence="3" id="KW-1185">Reference proteome</keyword>
<dbReference type="VEuPathDB" id="FungiDB:VP01_5988g1"/>
<evidence type="ECO:0000256" key="1">
    <source>
        <dbReference type="SAM" id="MobiDB-lite"/>
    </source>
</evidence>
<organism evidence="2 3">
    <name type="scientific">Puccinia sorghi</name>
    <dbReference type="NCBI Taxonomy" id="27349"/>
    <lineage>
        <taxon>Eukaryota</taxon>
        <taxon>Fungi</taxon>
        <taxon>Dikarya</taxon>
        <taxon>Basidiomycota</taxon>
        <taxon>Pucciniomycotina</taxon>
        <taxon>Pucciniomycetes</taxon>
        <taxon>Pucciniales</taxon>
        <taxon>Pucciniaceae</taxon>
        <taxon>Puccinia</taxon>
    </lineage>
</organism>
<evidence type="ECO:0000313" key="2">
    <source>
        <dbReference type="EMBL" id="KNZ47998.1"/>
    </source>
</evidence>
<sequence>MDTLNARLDKLMPQACLNATAGQQSPAPSPASNPMVLDKPQPFYGTRGAAAKAFVVQIGFQAITYPECFPTNTSKVVLSSTWTRSPAMGNWWSLMTSSMISNRASLITTASTVPRWPCVVELI</sequence>